<keyword evidence="2 3" id="KW-0012">Acyltransferase</keyword>
<feature type="domain" description="N-acetyltransferase" evidence="4">
    <location>
        <begin position="6"/>
        <end position="152"/>
    </location>
</feature>
<evidence type="ECO:0000256" key="1">
    <source>
        <dbReference type="ARBA" id="ARBA00022679"/>
    </source>
</evidence>
<gene>
    <name evidence="5" type="ORF">ACFQNG_14575</name>
</gene>
<dbReference type="Gene3D" id="3.40.630.30">
    <property type="match status" value="1"/>
</dbReference>
<organism evidence="5 6">
    <name type="scientific">Laceyella putida</name>
    <dbReference type="NCBI Taxonomy" id="110101"/>
    <lineage>
        <taxon>Bacteria</taxon>
        <taxon>Bacillati</taxon>
        <taxon>Bacillota</taxon>
        <taxon>Bacilli</taxon>
        <taxon>Bacillales</taxon>
        <taxon>Thermoactinomycetaceae</taxon>
        <taxon>Laceyella</taxon>
    </lineage>
</organism>
<dbReference type="RefSeq" id="WP_379866113.1">
    <property type="nucleotide sequence ID" value="NZ_JBHTBW010000047.1"/>
</dbReference>
<evidence type="ECO:0000256" key="3">
    <source>
        <dbReference type="HAMAP-Rule" id="MF_00824"/>
    </source>
</evidence>
<dbReference type="InterPro" id="IPR017274">
    <property type="entry name" value="YlbP"/>
</dbReference>
<reference evidence="6" key="1">
    <citation type="journal article" date="2019" name="Int. J. Syst. Evol. Microbiol.">
        <title>The Global Catalogue of Microorganisms (GCM) 10K type strain sequencing project: providing services to taxonomists for standard genome sequencing and annotation.</title>
        <authorList>
            <consortium name="The Broad Institute Genomics Platform"/>
            <consortium name="The Broad Institute Genome Sequencing Center for Infectious Disease"/>
            <person name="Wu L."/>
            <person name="Ma J."/>
        </authorList>
    </citation>
    <scope>NUCLEOTIDE SEQUENCE [LARGE SCALE GENOMIC DNA]</scope>
    <source>
        <strain evidence="6">CGMCC 1.12942</strain>
    </source>
</reference>
<keyword evidence="6" id="KW-1185">Reference proteome</keyword>
<evidence type="ECO:0000313" key="5">
    <source>
        <dbReference type="EMBL" id="MFC7442309.1"/>
    </source>
</evidence>
<proteinExistence type="inferred from homology"/>
<dbReference type="NCBIfam" id="NF010241">
    <property type="entry name" value="PRK13688.1"/>
    <property type="match status" value="1"/>
</dbReference>
<sequence length="157" mass="18384">MESYQVERLKINYKTLEEFTKFHEYGLPELSMLDDLQANMIENDSLSPFYGIYRDGQLAARISLYRVDAKYDRYFHPAQDHYEIWKLEVLPQYRGQGLGQALVAYAKSLGLPIKTNARRRSDPFWVKMGFVPVHYDPARDRGESPYVWLPAGAELRD</sequence>
<dbReference type="Pfam" id="PF00583">
    <property type="entry name" value="Acetyltransf_1"/>
    <property type="match status" value="1"/>
</dbReference>
<dbReference type="EMBL" id="JBHTBW010000047">
    <property type="protein sequence ID" value="MFC7442309.1"/>
    <property type="molecule type" value="Genomic_DNA"/>
</dbReference>
<dbReference type="EC" id="2.3.1.-" evidence="3"/>
<dbReference type="SUPFAM" id="SSF55729">
    <property type="entry name" value="Acyl-CoA N-acyltransferases (Nat)"/>
    <property type="match status" value="1"/>
</dbReference>
<evidence type="ECO:0000256" key="2">
    <source>
        <dbReference type="ARBA" id="ARBA00023315"/>
    </source>
</evidence>
<comment type="caution">
    <text evidence="5">The sequence shown here is derived from an EMBL/GenBank/DDBJ whole genome shotgun (WGS) entry which is preliminary data.</text>
</comment>
<dbReference type="InterPro" id="IPR016181">
    <property type="entry name" value="Acyl_CoA_acyltransferase"/>
</dbReference>
<dbReference type="HAMAP" id="MF_00824">
    <property type="entry name" value="Acetyltransf_YlbP"/>
    <property type="match status" value="1"/>
</dbReference>
<protein>
    <recommendedName>
        <fullName evidence="3">Uncharacterized N-acetyltransferase ACFQNG_14575</fullName>
        <ecNumber evidence="3">2.3.1.-</ecNumber>
    </recommendedName>
</protein>
<dbReference type="PROSITE" id="PS51186">
    <property type="entry name" value="GNAT"/>
    <property type="match status" value="1"/>
</dbReference>
<dbReference type="Proteomes" id="UP001596500">
    <property type="component" value="Unassembled WGS sequence"/>
</dbReference>
<evidence type="ECO:0000313" key="6">
    <source>
        <dbReference type="Proteomes" id="UP001596500"/>
    </source>
</evidence>
<name>A0ABW2RMR3_9BACL</name>
<dbReference type="PIRSF" id="PIRSF037732">
    <property type="entry name" value="YlbP_prd"/>
    <property type="match status" value="1"/>
</dbReference>
<accession>A0ABW2RMR3</accession>
<dbReference type="CDD" id="cd04301">
    <property type="entry name" value="NAT_SF"/>
    <property type="match status" value="1"/>
</dbReference>
<keyword evidence="1 3" id="KW-0808">Transferase</keyword>
<evidence type="ECO:0000259" key="4">
    <source>
        <dbReference type="PROSITE" id="PS51186"/>
    </source>
</evidence>
<dbReference type="InterPro" id="IPR000182">
    <property type="entry name" value="GNAT_dom"/>
</dbReference>